<dbReference type="GO" id="GO:0008528">
    <property type="term" value="F:G protein-coupled peptide receptor activity"/>
    <property type="evidence" value="ECO:0007669"/>
    <property type="project" value="TreeGrafter"/>
</dbReference>
<dbReference type="GO" id="GO:0007188">
    <property type="term" value="P:adenylate cyclase-modulating G protein-coupled receptor signaling pathway"/>
    <property type="evidence" value="ECO:0007669"/>
    <property type="project" value="TreeGrafter"/>
</dbReference>
<evidence type="ECO:0000313" key="2">
    <source>
        <dbReference type="EMBL" id="RWS25853.1"/>
    </source>
</evidence>
<dbReference type="VEuPathDB" id="VectorBase:LDEU006187"/>
<evidence type="ECO:0000313" key="3">
    <source>
        <dbReference type="Proteomes" id="UP000288716"/>
    </source>
</evidence>
<reference evidence="2 3" key="1">
    <citation type="journal article" date="2018" name="Gigascience">
        <title>Genomes of trombidid mites reveal novel predicted allergens and laterally-transferred genes associated with secondary metabolism.</title>
        <authorList>
            <person name="Dong X."/>
            <person name="Chaisiri K."/>
            <person name="Xia D."/>
            <person name="Armstrong S.D."/>
            <person name="Fang Y."/>
            <person name="Donnelly M.J."/>
            <person name="Kadowaki T."/>
            <person name="McGarry J.W."/>
            <person name="Darby A.C."/>
            <person name="Makepeace B.L."/>
        </authorList>
    </citation>
    <scope>NUCLEOTIDE SEQUENCE [LARGE SCALE GENOMIC DNA]</scope>
    <source>
        <strain evidence="2">UoL-UT</strain>
    </source>
</reference>
<keyword evidence="3" id="KW-1185">Reference proteome</keyword>
<keyword evidence="2" id="KW-0675">Receptor</keyword>
<dbReference type="AlphaFoldDB" id="A0A443SE99"/>
<sequence>FCRNEAGIYSTQKEFEIDACARCYNYIPKVFFTEKLRYIGTGLLLNTSNNETLFANQTSSISQTFLSSSLTLKWQQCCKDAIQCCDQFLGHSLNDTQKEFTSKTQKCSRTWDGWTCWSSDVSKGTEVRQLCPDHIYWHQVIPSCRGYVTKKCDENGEWFQVDSKEWSNYSSCARDDKNQLF</sequence>
<dbReference type="InterPro" id="IPR050332">
    <property type="entry name" value="GPCR_2"/>
</dbReference>
<protein>
    <submittedName>
        <fullName evidence="2">Calcitonin-related peptide type 1 receptor-like protein</fullName>
    </submittedName>
</protein>
<dbReference type="PANTHER" id="PTHR45620:SF42">
    <property type="entry name" value="G-PROTEIN COUPLED RECEPTOR SEB-2"/>
    <property type="match status" value="1"/>
</dbReference>
<dbReference type="SMART" id="SM00008">
    <property type="entry name" value="HormR"/>
    <property type="match status" value="1"/>
</dbReference>
<dbReference type="STRING" id="299467.A0A443SE99"/>
<dbReference type="Proteomes" id="UP000288716">
    <property type="component" value="Unassembled WGS sequence"/>
</dbReference>
<evidence type="ECO:0000259" key="1">
    <source>
        <dbReference type="PROSITE" id="PS50227"/>
    </source>
</evidence>
<dbReference type="SUPFAM" id="SSF111418">
    <property type="entry name" value="Hormone receptor domain"/>
    <property type="match status" value="1"/>
</dbReference>
<proteinExistence type="predicted"/>
<feature type="non-terminal residue" evidence="2">
    <location>
        <position position="1"/>
    </location>
</feature>
<dbReference type="PROSITE" id="PS50227">
    <property type="entry name" value="G_PROTEIN_RECEP_F2_3"/>
    <property type="match status" value="1"/>
</dbReference>
<accession>A0A443SE99</accession>
<dbReference type="InterPro" id="IPR001879">
    <property type="entry name" value="GPCR_2_extracellular_dom"/>
</dbReference>
<dbReference type="EMBL" id="NCKV01003323">
    <property type="protein sequence ID" value="RWS25853.1"/>
    <property type="molecule type" value="Genomic_DNA"/>
</dbReference>
<comment type="caution">
    <text evidence="2">The sequence shown here is derived from an EMBL/GenBank/DDBJ whole genome shotgun (WGS) entry which is preliminary data.</text>
</comment>
<gene>
    <name evidence="2" type="ORF">B4U80_03580</name>
</gene>
<organism evidence="2 3">
    <name type="scientific">Leptotrombidium deliense</name>
    <dbReference type="NCBI Taxonomy" id="299467"/>
    <lineage>
        <taxon>Eukaryota</taxon>
        <taxon>Metazoa</taxon>
        <taxon>Ecdysozoa</taxon>
        <taxon>Arthropoda</taxon>
        <taxon>Chelicerata</taxon>
        <taxon>Arachnida</taxon>
        <taxon>Acari</taxon>
        <taxon>Acariformes</taxon>
        <taxon>Trombidiformes</taxon>
        <taxon>Prostigmata</taxon>
        <taxon>Anystina</taxon>
        <taxon>Parasitengona</taxon>
        <taxon>Trombiculoidea</taxon>
        <taxon>Trombiculidae</taxon>
        <taxon>Leptotrombidium</taxon>
    </lineage>
</organism>
<name>A0A443SE99_9ACAR</name>
<dbReference type="GO" id="GO:0005886">
    <property type="term" value="C:plasma membrane"/>
    <property type="evidence" value="ECO:0007669"/>
    <property type="project" value="TreeGrafter"/>
</dbReference>
<dbReference type="Gene3D" id="4.10.1240.10">
    <property type="entry name" value="GPCR, family 2, extracellular hormone receptor domain"/>
    <property type="match status" value="1"/>
</dbReference>
<dbReference type="InterPro" id="IPR036445">
    <property type="entry name" value="GPCR_2_extracell_dom_sf"/>
</dbReference>
<dbReference type="OrthoDB" id="16753at2759"/>
<dbReference type="Pfam" id="PF02793">
    <property type="entry name" value="HRM"/>
    <property type="match status" value="1"/>
</dbReference>
<dbReference type="PANTHER" id="PTHR45620">
    <property type="entry name" value="PDF RECEPTOR-LIKE PROTEIN-RELATED"/>
    <property type="match status" value="1"/>
</dbReference>
<feature type="domain" description="G-protein coupled receptors family 2 profile 1" evidence="1">
    <location>
        <begin position="83"/>
        <end position="176"/>
    </location>
</feature>